<reference evidence="1" key="1">
    <citation type="submission" date="2019-04" db="EMBL/GenBank/DDBJ databases">
        <title>Genome assembly of Zosterops borbonicus 15179.</title>
        <authorList>
            <person name="Leroy T."/>
            <person name="Anselmetti Y."/>
            <person name="Tilak M.-K."/>
            <person name="Nabholz B."/>
        </authorList>
    </citation>
    <scope>NUCLEOTIDE SEQUENCE</scope>
    <source>
        <strain evidence="1">HGM_15179</strain>
        <tissue evidence="1">Muscle</tissue>
    </source>
</reference>
<accession>A0A8K1GMS9</accession>
<sequence>VCVVVVQIVVCLDRDGDRSPHRTGYTFPLEAEQWKISIGGTGVHHFIPWNSQQHLDQAEHEKKVKITKEKLNPGFEVKDIIG</sequence>
<dbReference type="EMBL" id="SWJQ01000125">
    <property type="protein sequence ID" value="TRZ21432.1"/>
    <property type="molecule type" value="Genomic_DNA"/>
</dbReference>
<proteinExistence type="predicted"/>
<organism evidence="1 2">
    <name type="scientific">Zosterops borbonicus</name>
    <dbReference type="NCBI Taxonomy" id="364589"/>
    <lineage>
        <taxon>Eukaryota</taxon>
        <taxon>Metazoa</taxon>
        <taxon>Chordata</taxon>
        <taxon>Craniata</taxon>
        <taxon>Vertebrata</taxon>
        <taxon>Euteleostomi</taxon>
        <taxon>Archelosauria</taxon>
        <taxon>Archosauria</taxon>
        <taxon>Dinosauria</taxon>
        <taxon>Saurischia</taxon>
        <taxon>Theropoda</taxon>
        <taxon>Coelurosauria</taxon>
        <taxon>Aves</taxon>
        <taxon>Neognathae</taxon>
        <taxon>Neoaves</taxon>
        <taxon>Telluraves</taxon>
        <taxon>Australaves</taxon>
        <taxon>Passeriformes</taxon>
        <taxon>Sylvioidea</taxon>
        <taxon>Zosteropidae</taxon>
        <taxon>Zosterops</taxon>
    </lineage>
</organism>
<dbReference type="Proteomes" id="UP000796761">
    <property type="component" value="Unassembled WGS sequence"/>
</dbReference>
<keyword evidence="2" id="KW-1185">Reference proteome</keyword>
<feature type="non-terminal residue" evidence="1">
    <location>
        <position position="1"/>
    </location>
</feature>
<feature type="non-terminal residue" evidence="1">
    <location>
        <position position="82"/>
    </location>
</feature>
<evidence type="ECO:0000313" key="1">
    <source>
        <dbReference type="EMBL" id="TRZ21432.1"/>
    </source>
</evidence>
<name>A0A8K1GMS9_9PASS</name>
<dbReference type="AlphaFoldDB" id="A0A8K1GMS9"/>
<evidence type="ECO:0000313" key="2">
    <source>
        <dbReference type="Proteomes" id="UP000796761"/>
    </source>
</evidence>
<gene>
    <name evidence="1" type="ORF">HGM15179_005715</name>
</gene>
<comment type="caution">
    <text evidence="1">The sequence shown here is derived from an EMBL/GenBank/DDBJ whole genome shotgun (WGS) entry which is preliminary data.</text>
</comment>
<protein>
    <submittedName>
        <fullName evidence="1">Uncharacterized protein</fullName>
    </submittedName>
</protein>